<dbReference type="Gene3D" id="2.80.10.50">
    <property type="match status" value="1"/>
</dbReference>
<sequence>MDLFHSAKAVRLRSHHDKYLLAEEDEESVTQDRNGSSKNAKWTVEFVSGSDSIVRLKSCYGKYLTASNQPFLLGMTGRKVVQTLPRRLDSSLEWEPFRDGSHVKFKTRYGNFLRANGGLPPWRNSVTHDIPQRTSTQDWVLWSVDVVEIEVRSPGAKPSAPPSDTLPHSDSLDFESSSPSSVSIKSANFSRQESSDSYAGSPPKLEGRTIYYHIADDNGEVDDESVEGYSFAFRGNGVDELTRTFEEETGIEGIIMCSRSPLNGKLYPLRLQLPPNNVTMHVIVVLSSSKGQLLFHFFRMFVSF</sequence>
<dbReference type="InterPro" id="IPR054726">
    <property type="entry name" value="Ubiq_DUF569-assoc"/>
</dbReference>
<proteinExistence type="predicted"/>
<keyword evidence="5" id="KW-1185">Reference proteome</keyword>
<dbReference type="SUPFAM" id="SSF50405">
    <property type="entry name" value="Actin-crosslinking proteins"/>
    <property type="match status" value="1"/>
</dbReference>
<evidence type="ECO:0008006" key="6">
    <source>
        <dbReference type="Google" id="ProtNLM"/>
    </source>
</evidence>
<feature type="domain" description="DUF569" evidence="3">
    <location>
        <begin position="207"/>
        <end position="285"/>
    </location>
</feature>
<feature type="region of interest" description="Disordered" evidence="1">
    <location>
        <begin position="153"/>
        <end position="202"/>
    </location>
</feature>
<evidence type="ECO:0000256" key="1">
    <source>
        <dbReference type="SAM" id="MobiDB-lite"/>
    </source>
</evidence>
<evidence type="ECO:0000313" key="4">
    <source>
        <dbReference type="EMBL" id="GMN41748.1"/>
    </source>
</evidence>
<name>A0AA87ZSM1_FICCA</name>
<dbReference type="InterPro" id="IPR008999">
    <property type="entry name" value="Actin-crosslinking"/>
</dbReference>
<evidence type="ECO:0000313" key="5">
    <source>
        <dbReference type="Proteomes" id="UP001187192"/>
    </source>
</evidence>
<gene>
    <name evidence="4" type="ORF">TIFTF001_010964</name>
</gene>
<reference evidence="4" key="1">
    <citation type="submission" date="2023-07" db="EMBL/GenBank/DDBJ databases">
        <title>draft genome sequence of fig (Ficus carica).</title>
        <authorList>
            <person name="Takahashi T."/>
            <person name="Nishimura K."/>
        </authorList>
    </citation>
    <scope>NUCLEOTIDE SEQUENCE</scope>
</reference>
<dbReference type="PANTHER" id="PTHR31205">
    <property type="entry name" value="ACTIN CROSS-LINKING PROTEIN (DUF569)"/>
    <property type="match status" value="1"/>
</dbReference>
<dbReference type="CDD" id="cd23340">
    <property type="entry name" value="beta-trefoil_FSCN_ACP-like"/>
    <property type="match status" value="1"/>
</dbReference>
<feature type="compositionally biased region" description="Polar residues" evidence="1">
    <location>
        <begin position="187"/>
        <end position="198"/>
    </location>
</feature>
<dbReference type="FunFam" id="2.80.10.50:FF:000067">
    <property type="entry name" value="BnaC05g19630D protein"/>
    <property type="match status" value="1"/>
</dbReference>
<organism evidence="4 5">
    <name type="scientific">Ficus carica</name>
    <name type="common">Common fig</name>
    <dbReference type="NCBI Taxonomy" id="3494"/>
    <lineage>
        <taxon>Eukaryota</taxon>
        <taxon>Viridiplantae</taxon>
        <taxon>Streptophyta</taxon>
        <taxon>Embryophyta</taxon>
        <taxon>Tracheophyta</taxon>
        <taxon>Spermatophyta</taxon>
        <taxon>Magnoliopsida</taxon>
        <taxon>eudicotyledons</taxon>
        <taxon>Gunneridae</taxon>
        <taxon>Pentapetalae</taxon>
        <taxon>rosids</taxon>
        <taxon>fabids</taxon>
        <taxon>Rosales</taxon>
        <taxon>Moraceae</taxon>
        <taxon>Ficeae</taxon>
        <taxon>Ficus</taxon>
    </lineage>
</organism>
<dbReference type="InterPro" id="IPR007679">
    <property type="entry name" value="DUF569"/>
</dbReference>
<evidence type="ECO:0000259" key="2">
    <source>
        <dbReference type="Pfam" id="PF04601"/>
    </source>
</evidence>
<evidence type="ECO:0000259" key="3">
    <source>
        <dbReference type="Pfam" id="PF22932"/>
    </source>
</evidence>
<dbReference type="EMBL" id="BTGU01000013">
    <property type="protein sequence ID" value="GMN41748.1"/>
    <property type="molecule type" value="Genomic_DNA"/>
</dbReference>
<dbReference type="PANTHER" id="PTHR31205:SF69">
    <property type="entry name" value="ACTIN CROSS-LINKING PROTEIN (DUF569)"/>
    <property type="match status" value="1"/>
</dbReference>
<dbReference type="Pfam" id="PF22932">
    <property type="entry name" value="Ubiq_DUF_assoc"/>
    <property type="match status" value="1"/>
</dbReference>
<protein>
    <recommendedName>
        <fullName evidence="6">DUF569 domain-containing protein</fullName>
    </recommendedName>
</protein>
<feature type="domain" description="DUF569" evidence="2">
    <location>
        <begin position="1"/>
        <end position="142"/>
    </location>
</feature>
<comment type="caution">
    <text evidence="4">The sequence shown here is derived from an EMBL/GenBank/DDBJ whole genome shotgun (WGS) entry which is preliminary data.</text>
</comment>
<dbReference type="Pfam" id="PF04601">
    <property type="entry name" value="DUF569"/>
    <property type="match status" value="1"/>
</dbReference>
<feature type="compositionally biased region" description="Low complexity" evidence="1">
    <location>
        <begin position="174"/>
        <end position="186"/>
    </location>
</feature>
<accession>A0AA87ZSM1</accession>
<dbReference type="Proteomes" id="UP001187192">
    <property type="component" value="Unassembled WGS sequence"/>
</dbReference>
<dbReference type="AlphaFoldDB" id="A0AA87ZSM1"/>